<name>A0P5B1_9PROT</name>
<accession>A0P5B1</accession>
<keyword evidence="2" id="KW-1185">Reference proteome</keyword>
<sequence length="42" mass="5071">MFIFCHTVVSLKFFRFMQNKFTYTSIINLCGEKEIFITCLQK</sequence>
<dbReference type="Proteomes" id="UP000054262">
    <property type="component" value="Unassembled WGS sequence"/>
</dbReference>
<dbReference type="EC" id="2.7.1.71" evidence="1"/>
<keyword evidence="1" id="KW-0418">Kinase</keyword>
<dbReference type="AlphaFoldDB" id="A0P5B1"/>
<organism evidence="1 2">
    <name type="scientific">Methylophilales bacterium HTCC2181</name>
    <dbReference type="NCBI Taxonomy" id="383631"/>
    <lineage>
        <taxon>Bacteria</taxon>
        <taxon>Pseudomonadati</taxon>
        <taxon>Pseudomonadota</taxon>
        <taxon>Betaproteobacteria</taxon>
        <taxon>Nitrosomonadales</taxon>
        <taxon>OM43 clade</taxon>
    </lineage>
</organism>
<comment type="caution">
    <text evidence="1">The sequence shown here is derived from an EMBL/GenBank/DDBJ whole genome shotgun (WGS) entry which is preliminary data.</text>
</comment>
<evidence type="ECO:0000313" key="2">
    <source>
        <dbReference type="Proteomes" id="UP000054262"/>
    </source>
</evidence>
<evidence type="ECO:0000313" key="1">
    <source>
        <dbReference type="EMBL" id="EAV46721.1"/>
    </source>
</evidence>
<dbReference type="EMBL" id="AAUX01000001">
    <property type="protein sequence ID" value="EAV46721.1"/>
    <property type="molecule type" value="Genomic_DNA"/>
</dbReference>
<gene>
    <name evidence="1" type="primary">aroK</name>
    <name evidence="1" type="ORF">MB2181_01570</name>
</gene>
<dbReference type="GO" id="GO:0004765">
    <property type="term" value="F:shikimate kinase activity"/>
    <property type="evidence" value="ECO:0007669"/>
    <property type="project" value="UniProtKB-EC"/>
</dbReference>
<reference evidence="1 2" key="1">
    <citation type="submission" date="2006-11" db="EMBL/GenBank/DDBJ databases">
        <authorList>
            <person name="Giovannoni S."/>
            <person name="Vergin K."/>
            <person name="Ferriera S."/>
            <person name="Johnson J."/>
            <person name="Kravitz S."/>
            <person name="Beeson K."/>
            <person name="Sutton G."/>
            <person name="Rogers Y.-H."/>
            <person name="Friedman R."/>
            <person name="Frazier M."/>
            <person name="Venter J.C."/>
        </authorList>
    </citation>
    <scope>NUCLEOTIDE SEQUENCE [LARGE SCALE GENOMIC DNA]</scope>
    <source>
        <strain evidence="1 2">HTCC2181</strain>
    </source>
</reference>
<proteinExistence type="predicted"/>
<keyword evidence="1" id="KW-0808">Transferase</keyword>
<protein>
    <submittedName>
        <fullName evidence="1">Shikimate kinase</fullName>
        <ecNumber evidence="1">2.7.1.71</ecNumber>
    </submittedName>
</protein>